<evidence type="ECO:0000259" key="2">
    <source>
        <dbReference type="Pfam" id="PF12697"/>
    </source>
</evidence>
<dbReference type="PANTHER" id="PTHR37017:SF11">
    <property type="entry name" value="ESTERASE_LIPASE_THIOESTERASE DOMAIN-CONTAINING PROTEIN"/>
    <property type="match status" value="1"/>
</dbReference>
<organism evidence="4 6">
    <name type="scientific">Flavobacterium circumlabens</name>
    <dbReference type="NCBI Taxonomy" id="2133765"/>
    <lineage>
        <taxon>Bacteria</taxon>
        <taxon>Pseudomonadati</taxon>
        <taxon>Bacteroidota</taxon>
        <taxon>Flavobacteriia</taxon>
        <taxon>Flavobacteriales</taxon>
        <taxon>Flavobacteriaceae</taxon>
        <taxon>Flavobacterium</taxon>
    </lineage>
</organism>
<proteinExistence type="predicted"/>
<feature type="domain" description="AB hydrolase-1" evidence="2">
    <location>
        <begin position="38"/>
        <end position="250"/>
    </location>
</feature>
<dbReference type="InterPro" id="IPR000073">
    <property type="entry name" value="AB_hydrolase_1"/>
</dbReference>
<evidence type="ECO:0000313" key="3">
    <source>
        <dbReference type="EMBL" id="TCN55645.1"/>
    </source>
</evidence>
<dbReference type="SUPFAM" id="SSF53474">
    <property type="entry name" value="alpha/beta-Hydrolases"/>
    <property type="match status" value="1"/>
</dbReference>
<dbReference type="Gene3D" id="3.40.50.1820">
    <property type="entry name" value="alpha/beta hydrolase"/>
    <property type="match status" value="1"/>
</dbReference>
<dbReference type="OrthoDB" id="9112061at2"/>
<name>A0A4Y7U935_9FLAO</name>
<keyword evidence="1" id="KW-0732">Signal</keyword>
<reference evidence="3 5" key="1">
    <citation type="journal article" date="2015" name="Stand. Genomic Sci.">
        <title>Genomic Encyclopedia of Bacterial and Archaeal Type Strains, Phase III: the genomes of soil and plant-associated and newly described type strains.</title>
        <authorList>
            <person name="Whitman W.B."/>
            <person name="Woyke T."/>
            <person name="Klenk H.P."/>
            <person name="Zhou Y."/>
            <person name="Lilburn T.G."/>
            <person name="Beck B.J."/>
            <person name="De Vos P."/>
            <person name="Vandamme P."/>
            <person name="Eisen J.A."/>
            <person name="Garrity G."/>
            <person name="Hugenholtz P."/>
            <person name="Kyrpides N.C."/>
        </authorList>
    </citation>
    <scope>NUCLEOTIDE SEQUENCE [LARGE SCALE GENOMIC DNA]</scope>
    <source>
        <strain evidence="3 5">P5626</strain>
    </source>
</reference>
<dbReference type="GO" id="GO:0016787">
    <property type="term" value="F:hydrolase activity"/>
    <property type="evidence" value="ECO:0007669"/>
    <property type="project" value="UniProtKB-KW"/>
</dbReference>
<feature type="chain" id="PRO_5043204369" evidence="1">
    <location>
        <begin position="31"/>
        <end position="260"/>
    </location>
</feature>
<reference evidence="4 6" key="2">
    <citation type="journal article" date="2018" name="Syst. Appl. Microbiol.">
        <title>Flavobacterium circumlabens sp. nov. and Flavobacterium cupreum sp. nov., two psychrotrophic species isolated from Antarctic environmental samples.</title>
        <authorList>
            <person name="Kralova S."/>
            <person name="Busse H.J."/>
            <person name="Svec P."/>
            <person name="Maslanova I."/>
            <person name="Stankova E."/>
            <person name="Bartak M."/>
            <person name="Sedlacek I."/>
        </authorList>
    </citation>
    <scope>NUCLEOTIDE SEQUENCE [LARGE SCALE GENOMIC DNA]</scope>
    <source>
        <strain evidence="4 6">CCM 8828</strain>
    </source>
</reference>
<dbReference type="PANTHER" id="PTHR37017">
    <property type="entry name" value="AB HYDROLASE-1 DOMAIN-CONTAINING PROTEIN-RELATED"/>
    <property type="match status" value="1"/>
</dbReference>
<evidence type="ECO:0000313" key="4">
    <source>
        <dbReference type="EMBL" id="TEB42956.1"/>
    </source>
</evidence>
<dbReference type="InterPro" id="IPR052897">
    <property type="entry name" value="Sec-Metab_Biosynth_Hydrolase"/>
</dbReference>
<dbReference type="InterPro" id="IPR029058">
    <property type="entry name" value="AB_hydrolase_fold"/>
</dbReference>
<dbReference type="Proteomes" id="UP000298340">
    <property type="component" value="Unassembled WGS sequence"/>
</dbReference>
<evidence type="ECO:0000256" key="1">
    <source>
        <dbReference type="SAM" id="SignalP"/>
    </source>
</evidence>
<feature type="signal peptide" evidence="1">
    <location>
        <begin position="1"/>
        <end position="30"/>
    </location>
</feature>
<dbReference type="Proteomes" id="UP000295270">
    <property type="component" value="Unassembled WGS sequence"/>
</dbReference>
<evidence type="ECO:0000313" key="6">
    <source>
        <dbReference type="Proteomes" id="UP000298340"/>
    </source>
</evidence>
<dbReference type="EMBL" id="SLWA01000006">
    <property type="protein sequence ID" value="TCN55645.1"/>
    <property type="molecule type" value="Genomic_DNA"/>
</dbReference>
<dbReference type="EMBL" id="QWDN01000006">
    <property type="protein sequence ID" value="TEB42956.1"/>
    <property type="molecule type" value="Genomic_DNA"/>
</dbReference>
<reference evidence="3" key="3">
    <citation type="submission" date="2019-03" db="EMBL/GenBank/DDBJ databases">
        <authorList>
            <person name="Whitman W."/>
            <person name="Huntemann M."/>
            <person name="Clum A."/>
            <person name="Pillay M."/>
            <person name="Palaniappan K."/>
            <person name="Varghese N."/>
            <person name="Mikhailova N."/>
            <person name="Stamatis D."/>
            <person name="Reddy T."/>
            <person name="Daum C."/>
            <person name="Shapiro N."/>
            <person name="Ivanova N."/>
            <person name="Kyrpides N."/>
            <person name="Woyke T."/>
        </authorList>
    </citation>
    <scope>NUCLEOTIDE SEQUENCE</scope>
    <source>
        <strain evidence="3">P5626</strain>
    </source>
</reference>
<evidence type="ECO:0000313" key="5">
    <source>
        <dbReference type="Proteomes" id="UP000295270"/>
    </source>
</evidence>
<dbReference type="RefSeq" id="WP_132036928.1">
    <property type="nucleotide sequence ID" value="NZ_QWDN01000006.1"/>
</dbReference>
<gene>
    <name evidence="4" type="ORF">D0809_16065</name>
    <name evidence="3" type="ORF">EV142_106337</name>
</gene>
<keyword evidence="4" id="KW-0378">Hydrolase</keyword>
<dbReference type="AlphaFoldDB" id="A0A4Y7U935"/>
<accession>A0A4Y7U935</accession>
<keyword evidence="5" id="KW-1185">Reference proteome</keyword>
<comment type="caution">
    <text evidence="4">The sequence shown here is derived from an EMBL/GenBank/DDBJ whole genome shotgun (WGS) entry which is preliminary data.</text>
</comment>
<dbReference type="Pfam" id="PF12697">
    <property type="entry name" value="Abhydrolase_6"/>
    <property type="match status" value="1"/>
</dbReference>
<sequence length="260" mass="28019">MKMFKFKSLKSLAAIAVLALSFLSAQTTFAQEQISKNVVLVHGAFADGSGYKQVYEILTAKGYNVRIVQLPLTGLADDVAAVNRVLDKLEGPTVLVGHSWAGAVIAEAGTDPKVASLVFIAAFVPDAGETVAQWASTYPATPENGITGPDQYGYLFYSKAKYHIGFAADISKKESDFMEASQVPILAASFGTKLSNAAWKTKPSFAIVTLEDKNIHPDLQRKMYKRANATVMEIKSSHVVYISHAAEVADLIVKASNTKK</sequence>
<protein>
    <submittedName>
        <fullName evidence="4">Alpha/beta hydrolase</fullName>
    </submittedName>
    <submittedName>
        <fullName evidence="3">Pimeloyl-ACP methyl ester carboxylesterase</fullName>
    </submittedName>
</protein>